<feature type="compositionally biased region" description="Basic and acidic residues" evidence="19">
    <location>
        <begin position="1150"/>
        <end position="1162"/>
    </location>
</feature>
<dbReference type="InterPro" id="IPR019821">
    <property type="entry name" value="Kinesin_motor_CS"/>
</dbReference>
<evidence type="ECO:0000256" key="8">
    <source>
        <dbReference type="ARBA" id="ARBA00022840"/>
    </source>
</evidence>
<sequence length="1217" mass="137980">MGDLESVRVALRVRPLVPSEVNRGCQVAVEKVDGQDQVVVNNSDAFSFNFVFDWRDTQEQVYNMSVSDMLDKLFSGFNATILAYGQTGSGKTHTMGTAFDGELDENVGVIPRAMHDIFERIKKLSDQYEFVIKCSFMELYQEQLFDLLSSKPRDESIVDMREDRSGIIMVGLTEQQVHSAKETTDCLVRGSSGRAVASTAMNEASSRSHAIFTVTLQATKKDESRAVTTSKFHLVDLAGSERSKKTGATGDRFKEGVKINQGLLALGNVISALGDGKGAGFVRYRDSKLTRLLQDSLGGNSVTLMIACVSPADYNVAETLSTLRYADRARKIKNKPIVNQDPHAAEINRLKGIIQKLRLELLTKGGTMTSSLTTELESVTPPVVPLMAASMPTIMPSEEQNRKYKELQDKYRTLQQQWQMTLHDVTEHEMRAHIAEAAHDNLKAKTDEMKSYFHEVSIKCKDHSMDEEKLMETVMCISKMVESLDEELVKTQTEIMDHKKRSSIGESVNGDMDGDNEDADGSLASSSEMHALVQERTEAFTNKQMEINEQLRRINRELSLKEQLQQRMAGNFSKFSTLDDDIEEKVKECEQKIAELENEKAELLDKLKHVKENASAKLAEERRKRLQALEHEIGEMKRKNLQQAKLLKIREKETQKIKNLSSEIQAMKESKVKLIRAMRQEAENFRQFKMMREKELMQLRNKDRKMQNEMARKEALHNKQRNVLKRKCEEAMAINKRLKDALERQKVAQTQRQKLQYAKDANAASVKIDQVIACVERELEVIISLIDAERTLEQLMDDRGIISSRLGELQKQQPPPEPHSQAALEIANLQEELDMRNAQISDLQQKVCANDVDKLIQTLADSAQSLTEARAVFKHLLKSMVELRREHALALEDLRSQLHAADDRCNEAQKIIKQMKLEHEEAIAEYEEKISVALTPEQEQRLKLQEEQQKKIESLMIELENYKQLRAEMNHAPVPAKKKVKSSAKPIEDVEEVEEEEDIEEIEDSDDYEVDGSSSDDPDWSKTPMVRKKRPNNVRRTGVRSSKSLSQSDISHNMDEDQQQISIDSTHSGTLGGAAKTSGKGQHKRKSKGCQCRGDCRNKRCGCNSLDQKCTVNCGCTSNCRNRIWPLNENPDDEMDETQQANNVKIKAEKCTPTKHSLNHDEADSDNENANKSNNTDDTYVTTKTTLNSTSYLTPKMARLSTINFETATAKKKFFND</sequence>
<evidence type="ECO:0000256" key="9">
    <source>
        <dbReference type="ARBA" id="ARBA00023004"/>
    </source>
</evidence>
<dbReference type="GO" id="GO:0005875">
    <property type="term" value="C:microtubule associated complex"/>
    <property type="evidence" value="ECO:0007669"/>
    <property type="project" value="TreeGrafter"/>
</dbReference>
<dbReference type="PROSITE" id="PS00411">
    <property type="entry name" value="KINESIN_MOTOR_1"/>
    <property type="match status" value="1"/>
</dbReference>
<dbReference type="VEuPathDB" id="VectorBase:MDOMA2_009930"/>
<dbReference type="CDD" id="cd01372">
    <property type="entry name" value="KISc_KIF4"/>
    <property type="match status" value="1"/>
</dbReference>
<keyword evidence="6" id="KW-0479">Metal-binding</keyword>
<dbReference type="OrthoDB" id="3176171at2759"/>
<gene>
    <name evidence="21" type="primary">101900623</name>
</gene>
<proteinExistence type="inferred from homology"/>
<dbReference type="InterPro" id="IPR027417">
    <property type="entry name" value="P-loop_NTPase"/>
</dbReference>
<keyword evidence="11 18" id="KW-0175">Coiled coil</keyword>
<dbReference type="AlphaFoldDB" id="A0A1I8MRE0"/>
<feature type="region of interest" description="Disordered" evidence="19">
    <location>
        <begin position="497"/>
        <end position="523"/>
    </location>
</feature>
<dbReference type="EnsemblMetazoa" id="MDOA007676-RA">
    <property type="protein sequence ID" value="MDOA007676-PA"/>
    <property type="gene ID" value="MDOA007676"/>
</dbReference>
<dbReference type="GO" id="GO:0005634">
    <property type="term" value="C:nucleus"/>
    <property type="evidence" value="ECO:0007669"/>
    <property type="project" value="UniProtKB-SubCell"/>
</dbReference>
<evidence type="ECO:0000256" key="12">
    <source>
        <dbReference type="ARBA" id="ARBA00023125"/>
    </source>
</evidence>
<name>A0A1I8MRE0_MUSDO</name>
<dbReference type="PANTHER" id="PTHR47969">
    <property type="entry name" value="CHROMOSOME-ASSOCIATED KINESIN KIF4A-RELATED"/>
    <property type="match status" value="1"/>
</dbReference>
<dbReference type="KEGG" id="mde:101900623"/>
<evidence type="ECO:0000256" key="10">
    <source>
        <dbReference type="ARBA" id="ARBA00023014"/>
    </source>
</evidence>
<comment type="cofactor">
    <cofactor evidence="16">
        <name>[2Fe-2S] cluster</name>
        <dbReference type="ChEBI" id="CHEBI:190135"/>
    </cofactor>
</comment>
<evidence type="ECO:0000256" key="2">
    <source>
        <dbReference type="ARBA" id="ARBA00004123"/>
    </source>
</evidence>
<evidence type="ECO:0000256" key="3">
    <source>
        <dbReference type="ARBA" id="ARBA00004245"/>
    </source>
</evidence>
<dbReference type="InterPro" id="IPR033467">
    <property type="entry name" value="Tesmin/TSO1-like_CXC"/>
</dbReference>
<feature type="region of interest" description="Disordered" evidence="19">
    <location>
        <begin position="974"/>
        <end position="1092"/>
    </location>
</feature>
<evidence type="ECO:0000256" key="6">
    <source>
        <dbReference type="ARBA" id="ARBA00022723"/>
    </source>
</evidence>
<keyword evidence="7 17" id="KW-0547">Nucleotide-binding</keyword>
<evidence type="ECO:0000256" key="18">
    <source>
        <dbReference type="SAM" id="Coils"/>
    </source>
</evidence>
<dbReference type="GO" id="GO:0005524">
    <property type="term" value="F:ATP binding"/>
    <property type="evidence" value="ECO:0007669"/>
    <property type="project" value="UniProtKB-UniRule"/>
</dbReference>
<dbReference type="GO" id="GO:0003777">
    <property type="term" value="F:microtubule motor activity"/>
    <property type="evidence" value="ECO:0007669"/>
    <property type="project" value="InterPro"/>
</dbReference>
<keyword evidence="9" id="KW-0408">Iron</keyword>
<dbReference type="GO" id="GO:0005874">
    <property type="term" value="C:microtubule"/>
    <property type="evidence" value="ECO:0007669"/>
    <property type="project" value="UniProtKB-KW"/>
</dbReference>
<evidence type="ECO:0000256" key="11">
    <source>
        <dbReference type="ARBA" id="ARBA00023054"/>
    </source>
</evidence>
<evidence type="ECO:0000256" key="4">
    <source>
        <dbReference type="ARBA" id="ARBA00022490"/>
    </source>
</evidence>
<dbReference type="GO" id="GO:0007052">
    <property type="term" value="P:mitotic spindle organization"/>
    <property type="evidence" value="ECO:0007669"/>
    <property type="project" value="TreeGrafter"/>
</dbReference>
<dbReference type="GO" id="GO:0046872">
    <property type="term" value="F:metal ion binding"/>
    <property type="evidence" value="ECO:0007669"/>
    <property type="project" value="UniProtKB-KW"/>
</dbReference>
<evidence type="ECO:0000256" key="1">
    <source>
        <dbReference type="ARBA" id="ARBA00001966"/>
    </source>
</evidence>
<dbReference type="GO" id="GO:0003677">
    <property type="term" value="F:DNA binding"/>
    <property type="evidence" value="ECO:0007669"/>
    <property type="project" value="UniProtKB-KW"/>
</dbReference>
<keyword evidence="14" id="KW-0206">Cytoskeleton</keyword>
<feature type="compositionally biased region" description="Polar residues" evidence="19">
    <location>
        <begin position="1039"/>
        <end position="1051"/>
    </location>
</feature>
<dbReference type="SMART" id="SM00129">
    <property type="entry name" value="KISc"/>
    <property type="match status" value="1"/>
</dbReference>
<dbReference type="InterPro" id="IPR027640">
    <property type="entry name" value="Kinesin-like_fam"/>
</dbReference>
<dbReference type="RefSeq" id="XP_005189382.2">
    <property type="nucleotide sequence ID" value="XM_005189325.4"/>
</dbReference>
<keyword evidence="13 17" id="KW-0505">Motor protein</keyword>
<reference evidence="21" key="1">
    <citation type="submission" date="2020-05" db="UniProtKB">
        <authorList>
            <consortium name="EnsemblMetazoa"/>
        </authorList>
    </citation>
    <scope>IDENTIFICATION</scope>
    <source>
        <strain evidence="21">Aabys</strain>
    </source>
</reference>
<keyword evidence="12" id="KW-0238">DNA-binding</keyword>
<comment type="cofactor">
    <cofactor evidence="1">
        <name>[4Fe-4S] cluster</name>
        <dbReference type="ChEBI" id="CHEBI:49883"/>
    </cofactor>
</comment>
<keyword evidence="4" id="KW-0963">Cytoplasm</keyword>
<dbReference type="GO" id="GO:0005829">
    <property type="term" value="C:cytosol"/>
    <property type="evidence" value="ECO:0007669"/>
    <property type="project" value="UniProtKB-ARBA"/>
</dbReference>
<feature type="region of interest" description="Disordered" evidence="19">
    <location>
        <begin position="1150"/>
        <end position="1181"/>
    </location>
</feature>
<feature type="domain" description="Kinesin motor" evidence="20">
    <location>
        <begin position="6"/>
        <end position="332"/>
    </location>
</feature>
<feature type="coiled-coil region" evidence="18">
    <location>
        <begin position="891"/>
        <end position="972"/>
    </location>
</feature>
<organism evidence="21">
    <name type="scientific">Musca domestica</name>
    <name type="common">House fly</name>
    <dbReference type="NCBI Taxonomy" id="7370"/>
    <lineage>
        <taxon>Eukaryota</taxon>
        <taxon>Metazoa</taxon>
        <taxon>Ecdysozoa</taxon>
        <taxon>Arthropoda</taxon>
        <taxon>Hexapoda</taxon>
        <taxon>Insecta</taxon>
        <taxon>Pterygota</taxon>
        <taxon>Neoptera</taxon>
        <taxon>Endopterygota</taxon>
        <taxon>Diptera</taxon>
        <taxon>Brachycera</taxon>
        <taxon>Muscomorpha</taxon>
        <taxon>Muscoidea</taxon>
        <taxon>Muscidae</taxon>
        <taxon>Musca</taxon>
    </lineage>
</organism>
<keyword evidence="10" id="KW-0411">Iron-sulfur</keyword>
<feature type="compositionally biased region" description="Polar residues" evidence="19">
    <location>
        <begin position="1059"/>
        <end position="1069"/>
    </location>
</feature>
<dbReference type="eggNOG" id="KOG0244">
    <property type="taxonomic scope" value="Eukaryota"/>
</dbReference>
<feature type="coiled-coil region" evidence="18">
    <location>
        <begin position="819"/>
        <end position="846"/>
    </location>
</feature>
<evidence type="ECO:0000313" key="21">
    <source>
        <dbReference type="EnsemblMetazoa" id="MDOA007676-PA"/>
    </source>
</evidence>
<protein>
    <recommendedName>
        <fullName evidence="20">Kinesin motor domain-containing protein</fullName>
    </recommendedName>
</protein>
<dbReference type="PROSITE" id="PS50067">
    <property type="entry name" value="KINESIN_MOTOR_2"/>
    <property type="match status" value="1"/>
</dbReference>
<evidence type="ECO:0000256" key="15">
    <source>
        <dbReference type="ARBA" id="ARBA00023242"/>
    </source>
</evidence>
<evidence type="ECO:0000256" key="19">
    <source>
        <dbReference type="SAM" id="MobiDB-lite"/>
    </source>
</evidence>
<feature type="coiled-coil region" evidence="18">
    <location>
        <begin position="547"/>
        <end position="741"/>
    </location>
</feature>
<keyword evidence="5" id="KW-0493">Microtubule</keyword>
<dbReference type="GO" id="GO:0051231">
    <property type="term" value="P:spindle elongation"/>
    <property type="evidence" value="ECO:0007669"/>
    <property type="project" value="TreeGrafter"/>
</dbReference>
<dbReference type="PRINTS" id="PR00380">
    <property type="entry name" value="KINESINHEAVY"/>
</dbReference>
<evidence type="ECO:0000256" key="14">
    <source>
        <dbReference type="ARBA" id="ARBA00023212"/>
    </source>
</evidence>
<evidence type="ECO:0000256" key="5">
    <source>
        <dbReference type="ARBA" id="ARBA00022701"/>
    </source>
</evidence>
<dbReference type="PANTHER" id="PTHR47969:SF15">
    <property type="entry name" value="CHROMOSOME-ASSOCIATED KINESIN KIF4A-RELATED"/>
    <property type="match status" value="1"/>
</dbReference>
<dbReference type="STRING" id="7370.A0A1I8MRE0"/>
<evidence type="ECO:0000259" key="20">
    <source>
        <dbReference type="PROSITE" id="PS50067"/>
    </source>
</evidence>
<dbReference type="VEuPathDB" id="VectorBase:MDOA007676"/>
<dbReference type="SMART" id="SM01114">
    <property type="entry name" value="CXC"/>
    <property type="match status" value="1"/>
</dbReference>
<comment type="subcellular location">
    <subcellularLocation>
        <location evidence="3">Cytoplasm</location>
        <location evidence="3">Cytoskeleton</location>
    </subcellularLocation>
    <subcellularLocation>
        <location evidence="2">Nucleus</location>
    </subcellularLocation>
</comment>
<evidence type="ECO:0000256" key="17">
    <source>
        <dbReference type="PROSITE-ProRule" id="PRU00283"/>
    </source>
</evidence>
<dbReference type="Pfam" id="PF00225">
    <property type="entry name" value="Kinesin"/>
    <property type="match status" value="1"/>
</dbReference>
<dbReference type="GO" id="GO:0008017">
    <property type="term" value="F:microtubule binding"/>
    <property type="evidence" value="ECO:0007669"/>
    <property type="project" value="InterPro"/>
</dbReference>
<dbReference type="SUPFAM" id="SSF52540">
    <property type="entry name" value="P-loop containing nucleoside triphosphate hydrolases"/>
    <property type="match status" value="1"/>
</dbReference>
<dbReference type="InterPro" id="IPR036961">
    <property type="entry name" value="Kinesin_motor_dom_sf"/>
</dbReference>
<feature type="compositionally biased region" description="Acidic residues" evidence="19">
    <location>
        <begin position="989"/>
        <end position="1018"/>
    </location>
</feature>
<dbReference type="Pfam" id="PF25764">
    <property type="entry name" value="KIF21A_4th"/>
    <property type="match status" value="1"/>
</dbReference>
<comment type="similarity">
    <text evidence="17">Belongs to the TRAFAC class myosin-kinesin ATPase superfamily. Kinesin family.</text>
</comment>
<evidence type="ECO:0000256" key="13">
    <source>
        <dbReference type="ARBA" id="ARBA00023175"/>
    </source>
</evidence>
<evidence type="ECO:0000256" key="16">
    <source>
        <dbReference type="ARBA" id="ARBA00034078"/>
    </source>
</evidence>
<accession>A0A1I8MRE0</accession>
<dbReference type="GO" id="GO:0051536">
    <property type="term" value="F:iron-sulfur cluster binding"/>
    <property type="evidence" value="ECO:0007669"/>
    <property type="project" value="UniProtKB-KW"/>
</dbReference>
<keyword evidence="8 17" id="KW-0067">ATP-binding</keyword>
<dbReference type="InterPro" id="IPR001752">
    <property type="entry name" value="Kinesin_motor_dom"/>
</dbReference>
<keyword evidence="15" id="KW-0539">Nucleus</keyword>
<feature type="binding site" evidence="17">
    <location>
        <begin position="85"/>
        <end position="92"/>
    </location>
    <ligand>
        <name>ATP</name>
        <dbReference type="ChEBI" id="CHEBI:30616"/>
    </ligand>
</feature>
<evidence type="ECO:0000256" key="7">
    <source>
        <dbReference type="ARBA" id="ARBA00022741"/>
    </source>
</evidence>
<dbReference type="FunFam" id="3.40.850.10:FF:000038">
    <property type="entry name" value="chromosome-associated kinesin KIF4A"/>
    <property type="match status" value="1"/>
</dbReference>
<dbReference type="GO" id="GO:0007018">
    <property type="term" value="P:microtubule-based movement"/>
    <property type="evidence" value="ECO:0007669"/>
    <property type="project" value="InterPro"/>
</dbReference>
<dbReference type="Gene3D" id="3.40.850.10">
    <property type="entry name" value="Kinesin motor domain"/>
    <property type="match status" value="1"/>
</dbReference>